<keyword evidence="5 8" id="KW-0647">Proteasome</keyword>
<evidence type="ECO:0000313" key="11">
    <source>
        <dbReference type="Proteomes" id="UP000249619"/>
    </source>
</evidence>
<evidence type="ECO:0000256" key="2">
    <source>
        <dbReference type="ARBA" id="ARBA00004496"/>
    </source>
</evidence>
<evidence type="ECO:0000256" key="3">
    <source>
        <dbReference type="ARBA" id="ARBA00007865"/>
    </source>
</evidence>
<keyword evidence="11" id="KW-1185">Reference proteome</keyword>
<dbReference type="SUPFAM" id="SSF56235">
    <property type="entry name" value="N-terminal nucleophile aminohydrolases (Ntn hydrolases)"/>
    <property type="match status" value="1"/>
</dbReference>
<evidence type="ECO:0000256" key="1">
    <source>
        <dbReference type="ARBA" id="ARBA00004123"/>
    </source>
</evidence>
<protein>
    <recommendedName>
        <fullName evidence="12">Proteasome endopeptidase complex</fullName>
    </recommendedName>
</protein>
<comment type="caution">
    <text evidence="10">The sequence shown here is derived from an EMBL/GenBank/DDBJ whole genome shotgun (WGS) entry which is preliminary data.</text>
</comment>
<keyword evidence="6" id="KW-0539">Nucleus</keyword>
<gene>
    <name evidence="10" type="ORF">DDE83_005969</name>
</gene>
<dbReference type="GO" id="GO:0005634">
    <property type="term" value="C:nucleus"/>
    <property type="evidence" value="ECO:0007669"/>
    <property type="project" value="UniProtKB-SubCell"/>
</dbReference>
<evidence type="ECO:0008006" key="12">
    <source>
        <dbReference type="Google" id="ProtNLM"/>
    </source>
</evidence>
<dbReference type="Gene3D" id="3.60.20.10">
    <property type="entry name" value="Glutamine Phosphoribosylpyrophosphate, subunit 1, domain 1"/>
    <property type="match status" value="1"/>
</dbReference>
<dbReference type="Pfam" id="PF04199">
    <property type="entry name" value="Cyclase"/>
    <property type="match status" value="1"/>
</dbReference>
<dbReference type="InterPro" id="IPR029055">
    <property type="entry name" value="Ntn_hydrolases_N"/>
</dbReference>
<dbReference type="FunFam" id="3.60.20.10:FF:000015">
    <property type="entry name" value="Proteasome subunit alpha type-5"/>
    <property type="match status" value="1"/>
</dbReference>
<evidence type="ECO:0000256" key="9">
    <source>
        <dbReference type="SAM" id="MobiDB-lite"/>
    </source>
</evidence>
<dbReference type="PANTHER" id="PTHR34861">
    <property type="match status" value="1"/>
</dbReference>
<dbReference type="InterPro" id="IPR037175">
    <property type="entry name" value="KFase_sf"/>
</dbReference>
<dbReference type="GO" id="GO:0051603">
    <property type="term" value="P:proteolysis involved in protein catabolic process"/>
    <property type="evidence" value="ECO:0007669"/>
    <property type="project" value="InterPro"/>
</dbReference>
<dbReference type="STRING" id="183478.A0A364N156"/>
<dbReference type="Gene3D" id="3.50.30.50">
    <property type="entry name" value="Putative cyclase"/>
    <property type="match status" value="1"/>
</dbReference>
<sequence>MADSNSTTGQRLTQIKDFLTMNKTATTIPWDPDSTKFPTRKELPEVPGAPKEAAWVWGDNDYIGRLNLLTPTRVAAAAKEIRSGEIVPVNLPLNVPNVPAFGREPFQHEIKTLHEGIAYDDVYHMNTQSGTQWDGFRHFAHVASGSFYNGTKGSDITGPSANHKCSIHHWAEHGIAGRGFLLDYRGYAHKKGINYDPFDYYPISWEELYQCGKDQGVDIRPAAQGGDIKPGDMLFIRSGWKEAYDSKSDEDRTKAATRHGSGKDGEDGLRYAGVSQEEKILDWLHDSYFASVAGDAPAFEAWPTHEDYYLHEYILALWGMPLGEMLDLEKLAQTCREKNRWFFFFSSAPANCPGGPQFPTFCQTAAQTATMFIARSEYDRGIKFVSPMHFRRESPAHKHAAPSRLKAVSSNPRQVATGEGVILGVEKRVTSTLLETSSVEKIVEIDRHIGCAMSGLQADARSMIEHARVESQNHAFNYAEPLRVESCTQAICDLALRFGEGAEGEESIMSRPFGVALLIAGYDEDGPSLYHAEPSGTFYRYDAKAIGSGSEGAQAELQNEFHKSLTLPEAEVLTLKTLKQVMEEKLDSKNVQLASVTKDKGFRIYTDAEMAEVVGRLPTN</sequence>
<dbReference type="SUPFAM" id="SSF102198">
    <property type="entry name" value="Putative cyclase"/>
    <property type="match status" value="1"/>
</dbReference>
<evidence type="ECO:0000313" key="10">
    <source>
        <dbReference type="EMBL" id="RAR08486.1"/>
    </source>
</evidence>
<name>A0A364N156_STELY</name>
<organism evidence="10 11">
    <name type="scientific">Stemphylium lycopersici</name>
    <name type="common">Tomato gray leaf spot disease fungus</name>
    <name type="synonym">Thyrospora lycopersici</name>
    <dbReference type="NCBI Taxonomy" id="183478"/>
    <lineage>
        <taxon>Eukaryota</taxon>
        <taxon>Fungi</taxon>
        <taxon>Dikarya</taxon>
        <taxon>Ascomycota</taxon>
        <taxon>Pezizomycotina</taxon>
        <taxon>Dothideomycetes</taxon>
        <taxon>Pleosporomycetidae</taxon>
        <taxon>Pleosporales</taxon>
        <taxon>Pleosporineae</taxon>
        <taxon>Pleosporaceae</taxon>
        <taxon>Stemphylium</taxon>
    </lineage>
</organism>
<dbReference type="InterPro" id="IPR007325">
    <property type="entry name" value="KFase/CYL"/>
</dbReference>
<dbReference type="InterPro" id="IPR001353">
    <property type="entry name" value="Proteasome_sua/b"/>
</dbReference>
<comment type="similarity">
    <text evidence="8">Belongs to the peptidase T1A family.</text>
</comment>
<evidence type="ECO:0000256" key="8">
    <source>
        <dbReference type="PROSITE-ProRule" id="PRU00808"/>
    </source>
</evidence>
<comment type="subcellular location">
    <subcellularLocation>
        <location evidence="2">Cytoplasm</location>
    </subcellularLocation>
    <subcellularLocation>
        <location evidence="1">Nucleus</location>
    </subcellularLocation>
</comment>
<dbReference type="InterPro" id="IPR023332">
    <property type="entry name" value="Proteasome_alpha-type"/>
</dbReference>
<accession>A0A364N156</accession>
<dbReference type="GO" id="GO:0019773">
    <property type="term" value="C:proteasome core complex, alpha-subunit complex"/>
    <property type="evidence" value="ECO:0007669"/>
    <property type="project" value="UniProtKB-UniRule"/>
</dbReference>
<dbReference type="PANTHER" id="PTHR34861:SF10">
    <property type="entry name" value="CYCLASE"/>
    <property type="match status" value="1"/>
</dbReference>
<comment type="subunit">
    <text evidence="7">The 26S proteasome consists of a 20S proteasome core and two 19S regulatory subunits. The 20S proteasome core is composed of 28 subunits that are arranged in four stacked rings, resulting in a barrel-shaped structure. The two end rings are each formed by seven alpha subunits, and the two central rings are each formed by seven beta subunits. The catalytic chamber with the active sites is on the inside of the barrel.</text>
</comment>
<dbReference type="GO" id="GO:0005737">
    <property type="term" value="C:cytoplasm"/>
    <property type="evidence" value="ECO:0007669"/>
    <property type="project" value="UniProtKB-SubCell"/>
</dbReference>
<feature type="region of interest" description="Disordered" evidence="9">
    <location>
        <begin position="246"/>
        <end position="269"/>
    </location>
</feature>
<evidence type="ECO:0000256" key="6">
    <source>
        <dbReference type="ARBA" id="ARBA00023242"/>
    </source>
</evidence>
<evidence type="ECO:0000256" key="5">
    <source>
        <dbReference type="ARBA" id="ARBA00022942"/>
    </source>
</evidence>
<evidence type="ECO:0000256" key="4">
    <source>
        <dbReference type="ARBA" id="ARBA00022490"/>
    </source>
</evidence>
<dbReference type="GO" id="GO:0019441">
    <property type="term" value="P:L-tryptophan catabolic process to kynurenine"/>
    <property type="evidence" value="ECO:0007669"/>
    <property type="project" value="InterPro"/>
</dbReference>
<dbReference type="AlphaFoldDB" id="A0A364N156"/>
<keyword evidence="4" id="KW-0963">Cytoplasm</keyword>
<evidence type="ECO:0000256" key="7">
    <source>
        <dbReference type="ARBA" id="ARBA00026071"/>
    </source>
</evidence>
<proteinExistence type="inferred from homology"/>
<dbReference type="EMBL" id="QGDH01000086">
    <property type="protein sequence ID" value="RAR08486.1"/>
    <property type="molecule type" value="Genomic_DNA"/>
</dbReference>
<comment type="similarity">
    <text evidence="3">Belongs to the Cyclase 1 superfamily.</text>
</comment>
<reference evidence="11" key="1">
    <citation type="submission" date="2018-05" db="EMBL/GenBank/DDBJ databases">
        <title>Draft genome sequence of Stemphylium lycopersici strain CIDEFI 213.</title>
        <authorList>
            <person name="Medina R."/>
            <person name="Franco M.E.E."/>
            <person name="Lucentini C.G."/>
            <person name="Saparrat M.C.N."/>
            <person name="Balatti P.A."/>
        </authorList>
    </citation>
    <scope>NUCLEOTIDE SEQUENCE [LARGE SCALE GENOMIC DNA]</scope>
    <source>
        <strain evidence="11">CIDEFI 213</strain>
    </source>
</reference>
<dbReference type="PROSITE" id="PS51475">
    <property type="entry name" value="PROTEASOME_ALPHA_2"/>
    <property type="match status" value="1"/>
</dbReference>
<dbReference type="GO" id="GO:0004061">
    <property type="term" value="F:arylformamidase activity"/>
    <property type="evidence" value="ECO:0007669"/>
    <property type="project" value="InterPro"/>
</dbReference>
<dbReference type="Pfam" id="PF00227">
    <property type="entry name" value="Proteasome"/>
    <property type="match status" value="1"/>
</dbReference>
<dbReference type="Proteomes" id="UP000249619">
    <property type="component" value="Unassembled WGS sequence"/>
</dbReference>